<evidence type="ECO:0000256" key="1">
    <source>
        <dbReference type="ARBA" id="ARBA00004141"/>
    </source>
</evidence>
<comment type="similarity">
    <text evidence="2">Belongs to the TspO/BZRP family.</text>
</comment>
<proteinExistence type="inferred from homology"/>
<dbReference type="InterPro" id="IPR004307">
    <property type="entry name" value="TspO_MBR"/>
</dbReference>
<feature type="transmembrane region" description="Helical" evidence="6">
    <location>
        <begin position="105"/>
        <end position="125"/>
    </location>
</feature>
<feature type="transmembrane region" description="Helical" evidence="6">
    <location>
        <begin position="225"/>
        <end position="245"/>
    </location>
</feature>
<dbReference type="PANTHER" id="PTHR33802">
    <property type="entry name" value="SI:CH211-161H7.5-RELATED"/>
    <property type="match status" value="1"/>
</dbReference>
<feature type="transmembrane region" description="Helical" evidence="6">
    <location>
        <begin position="82"/>
        <end position="99"/>
    </location>
</feature>
<dbReference type="Gene3D" id="1.20.1260.100">
    <property type="entry name" value="TspO/MBR protein"/>
    <property type="match status" value="1"/>
</dbReference>
<feature type="transmembrane region" description="Helical" evidence="6">
    <location>
        <begin position="179"/>
        <end position="196"/>
    </location>
</feature>
<dbReference type="PANTHER" id="PTHR33802:SF1">
    <property type="entry name" value="XK-RELATED PROTEIN"/>
    <property type="match status" value="1"/>
</dbReference>
<comment type="caution">
    <text evidence="7">The sequence shown here is derived from an EMBL/GenBank/DDBJ whole genome shotgun (WGS) entry which is preliminary data.</text>
</comment>
<dbReference type="RefSeq" id="WP_282909409.1">
    <property type="nucleotide sequence ID" value="NZ_JAGRPV010000001.1"/>
</dbReference>
<reference evidence="7" key="1">
    <citation type="submission" date="2023-04" db="EMBL/GenBank/DDBJ databases">
        <title>Comparative genomic analysis of Cohnella hashimotonis sp. nov., isolated from the International Space Station.</title>
        <authorList>
            <person name="Venkateswaran K."/>
            <person name="Simpson A."/>
        </authorList>
    </citation>
    <scope>NUCLEOTIDE SEQUENCE</scope>
    <source>
        <strain evidence="7">F6_2S_P_1</strain>
    </source>
</reference>
<evidence type="ECO:0000256" key="6">
    <source>
        <dbReference type="SAM" id="Phobius"/>
    </source>
</evidence>
<dbReference type="InterPro" id="IPR038330">
    <property type="entry name" value="TspO/MBR-related_sf"/>
</dbReference>
<name>A0ABT6TIC9_9BACL</name>
<evidence type="ECO:0000256" key="5">
    <source>
        <dbReference type="ARBA" id="ARBA00023136"/>
    </source>
</evidence>
<protein>
    <submittedName>
        <fullName evidence="7">Tryptophan-rich sensory protein</fullName>
    </submittedName>
</protein>
<evidence type="ECO:0000256" key="4">
    <source>
        <dbReference type="ARBA" id="ARBA00022989"/>
    </source>
</evidence>
<gene>
    <name evidence="7" type="ORF">KB449_16460</name>
</gene>
<accession>A0ABT6TIC9</accession>
<evidence type="ECO:0000256" key="3">
    <source>
        <dbReference type="ARBA" id="ARBA00022692"/>
    </source>
</evidence>
<comment type="subcellular location">
    <subcellularLocation>
        <location evidence="1">Membrane</location>
        <topology evidence="1">Multi-pass membrane protein</topology>
    </subcellularLocation>
</comment>
<evidence type="ECO:0000313" key="8">
    <source>
        <dbReference type="Proteomes" id="UP001161691"/>
    </source>
</evidence>
<dbReference type="Pfam" id="PF03073">
    <property type="entry name" value="TspO_MBR"/>
    <property type="match status" value="1"/>
</dbReference>
<feature type="transmembrane region" description="Helical" evidence="6">
    <location>
        <begin position="47"/>
        <end position="70"/>
    </location>
</feature>
<keyword evidence="8" id="KW-1185">Reference proteome</keyword>
<keyword evidence="5 6" id="KW-0472">Membrane</keyword>
<feature type="transmembrane region" description="Helical" evidence="6">
    <location>
        <begin position="203"/>
        <end position="219"/>
    </location>
</feature>
<keyword evidence="3 6" id="KW-0812">Transmembrane</keyword>
<evidence type="ECO:0000256" key="2">
    <source>
        <dbReference type="ARBA" id="ARBA00007524"/>
    </source>
</evidence>
<dbReference type="EMBL" id="JAGRPV010000001">
    <property type="protein sequence ID" value="MDI4646571.1"/>
    <property type="molecule type" value="Genomic_DNA"/>
</dbReference>
<evidence type="ECO:0000313" key="7">
    <source>
        <dbReference type="EMBL" id="MDI4646571.1"/>
    </source>
</evidence>
<dbReference type="Proteomes" id="UP001161691">
    <property type="component" value="Unassembled WGS sequence"/>
</dbReference>
<organism evidence="7 8">
    <name type="scientific">Cohnella hashimotonis</name>
    <dbReference type="NCBI Taxonomy" id="2826895"/>
    <lineage>
        <taxon>Bacteria</taxon>
        <taxon>Bacillati</taxon>
        <taxon>Bacillota</taxon>
        <taxon>Bacilli</taxon>
        <taxon>Bacillales</taxon>
        <taxon>Paenibacillaceae</taxon>
        <taxon>Cohnella</taxon>
    </lineage>
</organism>
<feature type="transmembrane region" description="Helical" evidence="6">
    <location>
        <begin position="137"/>
        <end position="159"/>
    </location>
</feature>
<keyword evidence="4 6" id="KW-1133">Transmembrane helix</keyword>
<sequence length="256" mass="27403">MSLHWRILNAAGWLGVVAVNAAAATGGLFGRSSGEISDKIPTLVTPAGYAFSIWSVIYLLALCYVVAAFLPSRRNDRTMKATAPWFFASCLFNVGWLLVWHSERYTASAFVIAGLLLTLIGAYLSSRPAARTARDRAGFFLIALPFSVYLGWVTVATIVNISVALRAGGWDGWGVPDRAWAIALFVVAATLAAFAAFKDKDPWFPLTVAWALIAIGVKQQAASQLVAVAAWTAAGIAIATALLKLRGIAGMKPRRM</sequence>